<keyword evidence="2" id="KW-0472">Membrane</keyword>
<evidence type="ECO:0000256" key="2">
    <source>
        <dbReference type="SAM" id="Phobius"/>
    </source>
</evidence>
<evidence type="ECO:0000313" key="4">
    <source>
        <dbReference type="Proteomes" id="UP000239800"/>
    </source>
</evidence>
<keyword evidence="2" id="KW-0812">Transmembrane</keyword>
<organism evidence="3 4">
    <name type="scientific">Aureitalea marina</name>
    <dbReference type="NCBI Taxonomy" id="930804"/>
    <lineage>
        <taxon>Bacteria</taxon>
        <taxon>Pseudomonadati</taxon>
        <taxon>Bacteroidota</taxon>
        <taxon>Flavobacteriia</taxon>
        <taxon>Flavobacteriales</taxon>
        <taxon>Flavobacteriaceae</taxon>
        <taxon>Aureitalea</taxon>
    </lineage>
</organism>
<keyword evidence="4" id="KW-1185">Reference proteome</keyword>
<evidence type="ECO:0000256" key="1">
    <source>
        <dbReference type="SAM" id="MobiDB-lite"/>
    </source>
</evidence>
<dbReference type="Proteomes" id="UP000239800">
    <property type="component" value="Unassembled WGS sequence"/>
</dbReference>
<dbReference type="OrthoDB" id="9807941at2"/>
<feature type="transmembrane region" description="Helical" evidence="2">
    <location>
        <begin position="12"/>
        <end position="32"/>
    </location>
</feature>
<comment type="caution">
    <text evidence="3">The sequence shown here is derived from an EMBL/GenBank/DDBJ whole genome shotgun (WGS) entry which is preliminary data.</text>
</comment>
<feature type="compositionally biased region" description="Pro residues" evidence="1">
    <location>
        <begin position="121"/>
        <end position="131"/>
    </location>
</feature>
<dbReference type="EMBL" id="MQUB01000001">
    <property type="protein sequence ID" value="PQB04443.1"/>
    <property type="molecule type" value="Genomic_DNA"/>
</dbReference>
<name>A0A2S7KPF0_9FLAO</name>
<keyword evidence="2" id="KW-1133">Transmembrane helix</keyword>
<protein>
    <submittedName>
        <fullName evidence="3">Uncharacterized protein</fullName>
    </submittedName>
</protein>
<sequence length="244" mass="27719">MTEFFGDLPNLIGIFGLMLSSFLIGYFSAWWSQKTRFGQLTKKLQDQVNLLKSKLAAAQMESRHEELLSEEPAPERPQIAPQRSKPTPAPMSRKVYTKPVEEKPTQQAEIAEKPAQSSMTTPPPQPEPVVEPEPTVERPAVAVSPERVAQKARSSYISYSKSKPELNFDSFGYADLNNKDDLTRINGIGPYIEQRLNEIGIFNYDQISKLQLADIRVITELIDFFPDRIERDNWVGQARSLMVY</sequence>
<gene>
    <name evidence="3" type="ORF">BST85_05660</name>
</gene>
<dbReference type="RefSeq" id="WP_104812368.1">
    <property type="nucleotide sequence ID" value="NZ_MQUB01000001.1"/>
</dbReference>
<feature type="region of interest" description="Disordered" evidence="1">
    <location>
        <begin position="61"/>
        <end position="145"/>
    </location>
</feature>
<accession>A0A2S7KPF0</accession>
<proteinExistence type="predicted"/>
<dbReference type="AlphaFoldDB" id="A0A2S7KPF0"/>
<reference evidence="3 4" key="1">
    <citation type="submission" date="2016-11" db="EMBL/GenBank/DDBJ databases">
        <title>Trade-off between light-utilization and light-protection in marine flavobacteria.</title>
        <authorList>
            <person name="Kumagai Y."/>
        </authorList>
    </citation>
    <scope>NUCLEOTIDE SEQUENCE [LARGE SCALE GENOMIC DNA]</scope>
    <source>
        <strain evidence="3 4">NBRC 107741</strain>
    </source>
</reference>
<evidence type="ECO:0000313" key="3">
    <source>
        <dbReference type="EMBL" id="PQB04443.1"/>
    </source>
</evidence>